<dbReference type="Gene3D" id="3.30.70.560">
    <property type="entry name" value="7,8-Dihydro-6-hydroxymethylpterin-pyrophosphokinase HPPK"/>
    <property type="match status" value="1"/>
</dbReference>
<dbReference type="SUPFAM" id="SSF55083">
    <property type="entry name" value="6-hydroxymethyl-7,8-dihydropterin pyrophosphokinase, HPPK"/>
    <property type="match status" value="1"/>
</dbReference>
<dbReference type="GO" id="GO:0016301">
    <property type="term" value="F:kinase activity"/>
    <property type="evidence" value="ECO:0007669"/>
    <property type="project" value="UniProtKB-KW"/>
</dbReference>
<evidence type="ECO:0000256" key="4">
    <source>
        <dbReference type="ARBA" id="ARBA00022741"/>
    </source>
</evidence>
<dbReference type="NCBIfam" id="TIGR01498">
    <property type="entry name" value="folK"/>
    <property type="match status" value="1"/>
</dbReference>
<evidence type="ECO:0000256" key="6">
    <source>
        <dbReference type="ARBA" id="ARBA00022840"/>
    </source>
</evidence>
<sequence>MGRIRTKKWGPRIIDIDLLMFGEVVLESSRLCLPHPRMFERNFVLVPFVDVAGDLRIYKGLTANELLNRSTDDSKVCFFKHIKLED</sequence>
<evidence type="ECO:0000256" key="7">
    <source>
        <dbReference type="ARBA" id="ARBA00022909"/>
    </source>
</evidence>
<name>A0A644ZV33_9ZZZZ</name>
<protein>
    <recommendedName>
        <fullName evidence="2">2-amino-4-hydroxy-6-hydroxymethyldihydropteridine diphosphokinase</fullName>
        <ecNumber evidence="2">2.7.6.3</ecNumber>
    </recommendedName>
</protein>
<keyword evidence="5 9" id="KW-0418">Kinase</keyword>
<dbReference type="PANTHER" id="PTHR43071">
    <property type="entry name" value="2-AMINO-4-HYDROXY-6-HYDROXYMETHYLDIHYDROPTERIDINE PYROPHOSPHOKINASE"/>
    <property type="match status" value="1"/>
</dbReference>
<evidence type="ECO:0000256" key="2">
    <source>
        <dbReference type="ARBA" id="ARBA00013253"/>
    </source>
</evidence>
<evidence type="ECO:0000256" key="3">
    <source>
        <dbReference type="ARBA" id="ARBA00022679"/>
    </source>
</evidence>
<dbReference type="GO" id="GO:0003848">
    <property type="term" value="F:2-amino-4-hydroxy-6-hydroxymethyldihydropteridine diphosphokinase activity"/>
    <property type="evidence" value="ECO:0007669"/>
    <property type="project" value="UniProtKB-EC"/>
</dbReference>
<accession>A0A644ZV33</accession>
<keyword evidence="7" id="KW-0289">Folate biosynthesis</keyword>
<evidence type="ECO:0000256" key="1">
    <source>
        <dbReference type="ARBA" id="ARBA00005051"/>
    </source>
</evidence>
<gene>
    <name evidence="9" type="primary">folK_12</name>
    <name evidence="9" type="ORF">SDC9_91502</name>
</gene>
<keyword evidence="6" id="KW-0067">ATP-binding</keyword>
<dbReference type="EC" id="2.7.6.3" evidence="2"/>
<dbReference type="Pfam" id="PF01288">
    <property type="entry name" value="HPPK"/>
    <property type="match status" value="1"/>
</dbReference>
<comment type="pathway">
    <text evidence="1">Cofactor biosynthesis; tetrahydrofolate biosynthesis; 2-amino-4-hydroxy-6-hydroxymethyl-7,8-dihydropteridine diphosphate from 7,8-dihydroneopterin triphosphate: step 4/4.</text>
</comment>
<dbReference type="PANTHER" id="PTHR43071:SF1">
    <property type="entry name" value="2-AMINO-4-HYDROXY-6-HYDROXYMETHYLDIHYDROPTERIDINE PYROPHOSPHOKINASE"/>
    <property type="match status" value="1"/>
</dbReference>
<evidence type="ECO:0000256" key="5">
    <source>
        <dbReference type="ARBA" id="ARBA00022777"/>
    </source>
</evidence>
<dbReference type="GO" id="GO:0046656">
    <property type="term" value="P:folic acid biosynthetic process"/>
    <property type="evidence" value="ECO:0007669"/>
    <property type="project" value="UniProtKB-KW"/>
</dbReference>
<evidence type="ECO:0000259" key="8">
    <source>
        <dbReference type="PROSITE" id="PS00794"/>
    </source>
</evidence>
<organism evidence="9">
    <name type="scientific">bioreactor metagenome</name>
    <dbReference type="NCBI Taxonomy" id="1076179"/>
    <lineage>
        <taxon>unclassified sequences</taxon>
        <taxon>metagenomes</taxon>
        <taxon>ecological metagenomes</taxon>
    </lineage>
</organism>
<dbReference type="PROSITE" id="PS00794">
    <property type="entry name" value="HPPK"/>
    <property type="match status" value="1"/>
</dbReference>
<comment type="caution">
    <text evidence="9">The sequence shown here is derived from an EMBL/GenBank/DDBJ whole genome shotgun (WGS) entry which is preliminary data.</text>
</comment>
<keyword evidence="3 9" id="KW-0808">Transferase</keyword>
<dbReference type="InterPro" id="IPR035907">
    <property type="entry name" value="Hppk_sf"/>
</dbReference>
<evidence type="ECO:0000313" key="9">
    <source>
        <dbReference type="EMBL" id="MPM44820.1"/>
    </source>
</evidence>
<dbReference type="InterPro" id="IPR000550">
    <property type="entry name" value="Hppk"/>
</dbReference>
<dbReference type="EMBL" id="VSSQ01010631">
    <property type="protein sequence ID" value="MPM44820.1"/>
    <property type="molecule type" value="Genomic_DNA"/>
</dbReference>
<proteinExistence type="predicted"/>
<dbReference type="AlphaFoldDB" id="A0A644ZV33"/>
<keyword evidence="4" id="KW-0547">Nucleotide-binding</keyword>
<dbReference type="GO" id="GO:0005524">
    <property type="term" value="F:ATP binding"/>
    <property type="evidence" value="ECO:0007669"/>
    <property type="project" value="UniProtKB-KW"/>
</dbReference>
<feature type="domain" description="7,8-dihydro-6-hydroxymethylpterin-pyrophosphokinase" evidence="8">
    <location>
        <begin position="8"/>
        <end position="19"/>
    </location>
</feature>
<dbReference type="UniPathway" id="UPA00077">
    <property type="reaction ID" value="UER00155"/>
</dbReference>
<dbReference type="GO" id="GO:0046654">
    <property type="term" value="P:tetrahydrofolate biosynthetic process"/>
    <property type="evidence" value="ECO:0007669"/>
    <property type="project" value="UniProtKB-UniPathway"/>
</dbReference>
<reference evidence="9" key="1">
    <citation type="submission" date="2019-08" db="EMBL/GenBank/DDBJ databases">
        <authorList>
            <person name="Kucharzyk K."/>
            <person name="Murdoch R.W."/>
            <person name="Higgins S."/>
            <person name="Loffler F."/>
        </authorList>
    </citation>
    <scope>NUCLEOTIDE SEQUENCE</scope>
</reference>